<dbReference type="AlphaFoldDB" id="A0A167TLQ1"/>
<reference evidence="1 2" key="1">
    <citation type="journal article" date="2016" name="Mol. Biol. Evol.">
        <title>Comparative Genomics of Early-Diverging Mushroom-Forming Fungi Provides Insights into the Origins of Lignocellulose Decay Capabilities.</title>
        <authorList>
            <person name="Nagy L.G."/>
            <person name="Riley R."/>
            <person name="Tritt A."/>
            <person name="Adam C."/>
            <person name="Daum C."/>
            <person name="Floudas D."/>
            <person name="Sun H."/>
            <person name="Yadav J.S."/>
            <person name="Pangilinan J."/>
            <person name="Larsson K.H."/>
            <person name="Matsuura K."/>
            <person name="Barry K."/>
            <person name="Labutti K."/>
            <person name="Kuo R."/>
            <person name="Ohm R.A."/>
            <person name="Bhattacharya S.S."/>
            <person name="Shirouzu T."/>
            <person name="Yoshinaga Y."/>
            <person name="Martin F.M."/>
            <person name="Grigoriev I.V."/>
            <person name="Hibbett D.S."/>
        </authorList>
    </citation>
    <scope>NUCLEOTIDE SEQUENCE [LARGE SCALE GENOMIC DNA]</scope>
    <source>
        <strain evidence="1 2">CBS 109695</strain>
    </source>
</reference>
<evidence type="ECO:0000313" key="1">
    <source>
        <dbReference type="EMBL" id="KZP03068.1"/>
    </source>
</evidence>
<evidence type="ECO:0000313" key="2">
    <source>
        <dbReference type="Proteomes" id="UP000076532"/>
    </source>
</evidence>
<dbReference type="Proteomes" id="UP000076532">
    <property type="component" value="Unassembled WGS sequence"/>
</dbReference>
<sequence>MNWCAYFHVGDGNESTVHPAILTVGICQSCQPAPTLATSVLAHHLDFYLYISPPADSAIYLILYTPSRPPSLDFDHWRLSQCPHTLFDRNPQPLLLVDPAATPSSLTGRLSTLDPPTDYFI</sequence>
<organism evidence="1 2">
    <name type="scientific">Athelia psychrophila</name>
    <dbReference type="NCBI Taxonomy" id="1759441"/>
    <lineage>
        <taxon>Eukaryota</taxon>
        <taxon>Fungi</taxon>
        <taxon>Dikarya</taxon>
        <taxon>Basidiomycota</taxon>
        <taxon>Agaricomycotina</taxon>
        <taxon>Agaricomycetes</taxon>
        <taxon>Agaricomycetidae</taxon>
        <taxon>Atheliales</taxon>
        <taxon>Atheliaceae</taxon>
        <taxon>Athelia</taxon>
    </lineage>
</organism>
<name>A0A167TLQ1_9AGAM</name>
<keyword evidence="2" id="KW-1185">Reference proteome</keyword>
<accession>A0A167TLQ1</accession>
<gene>
    <name evidence="1" type="ORF">FIBSPDRAFT_510327</name>
</gene>
<proteinExistence type="predicted"/>
<protein>
    <submittedName>
        <fullName evidence="1">Uncharacterized protein</fullName>
    </submittedName>
</protein>
<dbReference type="EMBL" id="KV418177">
    <property type="protein sequence ID" value="KZP03068.1"/>
    <property type="molecule type" value="Genomic_DNA"/>
</dbReference>